<dbReference type="PANTHER" id="PTHR43155:SF2">
    <property type="entry name" value="CYCLIC DI-GMP PHOSPHODIESTERASE PA4108"/>
    <property type="match status" value="1"/>
</dbReference>
<name>A0AAJ6G8F8_BRAPL</name>
<evidence type="ECO:0000259" key="1">
    <source>
        <dbReference type="Pfam" id="PF01966"/>
    </source>
</evidence>
<dbReference type="GeneID" id="56440132"/>
<dbReference type="PANTHER" id="PTHR43155">
    <property type="entry name" value="CYCLIC DI-GMP PHOSPHODIESTERASE PA4108-RELATED"/>
    <property type="match status" value="1"/>
</dbReference>
<feature type="domain" description="HD" evidence="1">
    <location>
        <begin position="300"/>
        <end position="407"/>
    </location>
</feature>
<organism evidence="2 3">
    <name type="scientific">Brachyspira pilosicoli</name>
    <name type="common">Serpulina pilosicoli</name>
    <dbReference type="NCBI Taxonomy" id="52584"/>
    <lineage>
        <taxon>Bacteria</taxon>
        <taxon>Pseudomonadati</taxon>
        <taxon>Spirochaetota</taxon>
        <taxon>Spirochaetia</taxon>
        <taxon>Brachyspirales</taxon>
        <taxon>Brachyspiraceae</taxon>
        <taxon>Brachyspira</taxon>
    </lineage>
</organism>
<protein>
    <submittedName>
        <fullName evidence="2">HD domain-containing protein</fullName>
    </submittedName>
</protein>
<sequence>MPEELNIDKYVVLTIDEIKEIKDNLIAHNIPLFRMDKENNIIAFPTEQLSLIVDNPKYSNVKLYAPKTFSHFINEFKLLNTNSAATYIETNKYVFQTPKEAAEEMSRKISEISKMSYNEKVNIIETYNKELKEIKVDEKHTINRNTAQQIVDAGNDVGLIAKVTMFESIKKIKGNEITQDQAKLENQEINDTTTSLVNTIVNMLSKNLETQKVFTELRNFSDGGVMAHSNRVFVSYVNFLAFYNNLIKRRNLIHSIRTSFPTVYKKYYENMTSSSEKYRIYEDFRTLEDCIDNGMRFVEEKEMNLYSIGALLHDIGKVKDLDYFEGESGRDYERIKKHLFNSYTLVSQTSEYSLEVILTVALHHEYYGLGYGPYERLYKLKLEKVPSFQIPRIMSYEAKVIDDCDAFAYFPAKMLEIIDVYDALIDPARKYRGGKTFTPEEALKIMKEDFIEKHVKLDPILYDVFVEFLSNSIEKDLLSSKLEATY</sequence>
<accession>A0AAJ6G8F8</accession>
<reference evidence="2" key="1">
    <citation type="submission" date="2022-06" db="EMBL/GenBank/DDBJ databases">
        <title>Brachyspira pilosicoli from pigs in Switzerland.</title>
        <authorList>
            <person name="Schmitt S."/>
            <person name="Arnold M."/>
            <person name="Rossano A."/>
            <person name="Perreten V."/>
        </authorList>
    </citation>
    <scope>NUCLEOTIDE SEQUENCE</scope>
    <source>
        <strain evidence="2">MEI4028</strain>
    </source>
</reference>
<evidence type="ECO:0000313" key="2">
    <source>
        <dbReference type="EMBL" id="WIH94003.1"/>
    </source>
</evidence>
<dbReference type="CDD" id="cd00077">
    <property type="entry name" value="HDc"/>
    <property type="match status" value="1"/>
</dbReference>
<evidence type="ECO:0000313" key="3">
    <source>
        <dbReference type="Proteomes" id="UP001242021"/>
    </source>
</evidence>
<dbReference type="Gene3D" id="1.10.3210.10">
    <property type="entry name" value="Hypothetical protein af1432"/>
    <property type="match status" value="1"/>
</dbReference>
<dbReference type="EMBL" id="CP098754">
    <property type="protein sequence ID" value="WIH94003.1"/>
    <property type="molecule type" value="Genomic_DNA"/>
</dbReference>
<dbReference type="AlphaFoldDB" id="A0AAJ6G8F8"/>
<proteinExistence type="predicted"/>
<dbReference type="InterPro" id="IPR003607">
    <property type="entry name" value="HD/PDEase_dom"/>
</dbReference>
<dbReference type="Proteomes" id="UP001242021">
    <property type="component" value="Chromosome"/>
</dbReference>
<gene>
    <name evidence="2" type="ORF">NEH99_06815</name>
</gene>
<dbReference type="SUPFAM" id="SSF109604">
    <property type="entry name" value="HD-domain/PDEase-like"/>
    <property type="match status" value="1"/>
</dbReference>
<dbReference type="Pfam" id="PF01966">
    <property type="entry name" value="HD"/>
    <property type="match status" value="1"/>
</dbReference>
<dbReference type="InterPro" id="IPR006674">
    <property type="entry name" value="HD_domain"/>
</dbReference>
<dbReference type="RefSeq" id="WP_013244503.1">
    <property type="nucleotide sequence ID" value="NZ_CALHJJ010000017.1"/>
</dbReference>